<keyword evidence="10" id="KW-0809">Transit peptide</keyword>
<keyword evidence="16" id="KW-1185">Reference proteome</keyword>
<evidence type="ECO:0000256" key="9">
    <source>
        <dbReference type="ARBA" id="ARBA00022884"/>
    </source>
</evidence>
<dbReference type="PANTHER" id="PTHR18934">
    <property type="entry name" value="ATP-DEPENDENT RNA HELICASE"/>
    <property type="match status" value="1"/>
</dbReference>
<dbReference type="Pfam" id="PF21010">
    <property type="entry name" value="HA2_C"/>
    <property type="match status" value="1"/>
</dbReference>
<dbReference type="CDD" id="cd17917">
    <property type="entry name" value="DEXHc_RHA-like"/>
    <property type="match status" value="1"/>
</dbReference>
<keyword evidence="4" id="KW-0934">Plastid</keyword>
<dbReference type="FunFam" id="3.40.50.300:FF:000819">
    <property type="entry name" value="ATP dependent RNA helicase, putative"/>
    <property type="match status" value="1"/>
</dbReference>
<dbReference type="FunFam" id="3.40.50.300:FF:000500">
    <property type="entry name" value="ATP-dependent RNA helicase DHX29"/>
    <property type="match status" value="1"/>
</dbReference>
<dbReference type="Gene3D" id="1.20.120.1080">
    <property type="match status" value="1"/>
</dbReference>
<dbReference type="InterPro" id="IPR027417">
    <property type="entry name" value="P-loop_NTPase"/>
</dbReference>
<dbReference type="InterPro" id="IPR011545">
    <property type="entry name" value="DEAD/DEAH_box_helicase_dom"/>
</dbReference>
<accession>M5G1Z5</accession>
<dbReference type="GeneID" id="63688310"/>
<evidence type="ECO:0000256" key="5">
    <source>
        <dbReference type="ARBA" id="ARBA00022741"/>
    </source>
</evidence>
<comment type="subcellular location">
    <subcellularLocation>
        <location evidence="1">Plastid</location>
        <location evidence="1">Chloroplast</location>
    </subcellularLocation>
</comment>
<feature type="domain" description="Helicase ATP-binding" evidence="13">
    <location>
        <begin position="689"/>
        <end position="867"/>
    </location>
</feature>
<feature type="domain" description="Helicase C-terminal" evidence="14">
    <location>
        <begin position="973"/>
        <end position="1143"/>
    </location>
</feature>
<evidence type="ECO:0000256" key="6">
    <source>
        <dbReference type="ARBA" id="ARBA00022801"/>
    </source>
</evidence>
<feature type="region of interest" description="Disordered" evidence="12">
    <location>
        <begin position="402"/>
        <end position="450"/>
    </location>
</feature>
<dbReference type="FunFam" id="1.20.120.1080:FF:000002">
    <property type="entry name" value="Putative ATP-dependent RNA helicase DHX36"/>
    <property type="match status" value="1"/>
</dbReference>
<proteinExistence type="predicted"/>
<organism evidence="15 16">
    <name type="scientific">Dacryopinax primogenitus (strain DJM 731)</name>
    <name type="common">Brown rot fungus</name>
    <dbReference type="NCBI Taxonomy" id="1858805"/>
    <lineage>
        <taxon>Eukaryota</taxon>
        <taxon>Fungi</taxon>
        <taxon>Dikarya</taxon>
        <taxon>Basidiomycota</taxon>
        <taxon>Agaricomycotina</taxon>
        <taxon>Dacrymycetes</taxon>
        <taxon>Dacrymycetales</taxon>
        <taxon>Dacrymycetaceae</taxon>
        <taxon>Dacryopinax</taxon>
    </lineage>
</organism>
<sequence>MAKKKKSALKPVARGFATTSVLKKVVPIEEPESEPDALADVADKSTSSAIGGVNGVTVVPVVEEFDPAKAEEQSLQNLVDKLQEKTEREVMRALKGIEFDRRMARSLPTISALSGVGGEAGWVQRVFRLLEEHPPAQPRPQGLAAETEEKVLAKMGITYGTLRRLGFSEERTLECMKEIAGVDLDEALDWLWLHCDEEELSFDTSQDDTKSSASQTPTTAASRFKRAQMPQTPTTNKSLASSSTTDVSVLLSSSTANSTVPSSTASPRMQTQEPTPASLSPDSSGDERADIKSRILAAYTLGTDATSDLDHDPHVEYAKIKLAMRELNEVRKQDGRVGRHGPHGDLMEELRGRLEKVREHYFFRESEGEALYREEKEKADARALEASLKGLAIDSDLSLVLSPTPDKGAKKPATKAMVEPGKPRTSKSPAQTPAELKDSGSESEEGGMFGTMLDEMPTEEITKTGTVVRIRDMALPKQGGARAPKQLLVDAVQKQPHGRHAAIFYYRVGGASRACRAGVRILWVGGSEQVWEMDDEGCYDQTQAENFIATVALHGLAYIPLAGFGASNTIPSVQSSFRLLPATFRDLWDELETKRKDAEDTANRRTWAMLREIAESKMDVWAARTTNKITKEVIAPTDELLSHRFPMGNELNPLQLQAGFFARQMGPAYQEMLIYRNMLPIAPYRTVITETLEQAGILVLSGETGCGKSTQVPSFILEEHLAAGKHCKILVTEPRRISAISLAQRVSNELGDPPGTLGTLASLVGYSIRLESNTTKNTRLTFATNGIALRMLEGGSGHGGRGTAFDDITHIVVDEVHERSIESDFLLIVIKSLLEQGRNIKVVLMSATLDAEKISQFFGGCPMISVPGRTFPVEVGFLEDAVELSGWSIKEGSPYAKRGNDKYARSGKQTKFEWNEDQMVDDDDSDLAAENGTATPAKFEPRYSSSTVSTINLLDERMIPYDLIIRLLERICFEDDAYLPFSNAVLVFMSGLNEIRRLNDMLNEHPLFSIEQAFRIHPLHSLISSEGQLVVFDVPSPGVRKIVISTNIAETGITIPDITCVIDSGRHREMRFDEKRQISKLVECHIAKSNAKQRRGRAGRVQAGLCFHLFTKLRFETQMAEHPLPEMMRLSLSDLALRIKILKVDLGTSIQDVLSRALDPPSPVNIQRAVSALVEVKALTPSEDITPMGRLLSKLPTDVHLGKFLLTAVLFRCLDPALTIAAGLNLKSPFITPFGHEAEADKAKLSFKIGNSDFLTLHNVFSSWRKVCNNPGGSVRTFCRKNYLSYPNLQQIEELRQQFLSYLVDSSFIQVDQAYERELSRARYHRSGKVRFVAVPTVCDENSNNFDIIHAALAAGLYPKLLSIDPNNGSLRTLGNGAPTSIHPTSVNFRTKSYEYGTNYLSYFTLMQSKKLYAWETGPADDVALLLLCGEAEHKFSSNTIYLDKKIKYRLPPRANVALSYLRDHAAAIISLRMRGKEINEEQEQWWELLLDVLGKKDKVI</sequence>
<dbReference type="SUPFAM" id="SSF52540">
    <property type="entry name" value="P-loop containing nucleoside triphosphate hydrolases"/>
    <property type="match status" value="1"/>
</dbReference>
<keyword evidence="9" id="KW-0694">RNA-binding</keyword>
<dbReference type="RefSeq" id="XP_040626814.1">
    <property type="nucleotide sequence ID" value="XM_040773248.1"/>
</dbReference>
<dbReference type="GO" id="GO:0003723">
    <property type="term" value="F:RNA binding"/>
    <property type="evidence" value="ECO:0007669"/>
    <property type="project" value="UniProtKB-KW"/>
</dbReference>
<dbReference type="InterPro" id="IPR011709">
    <property type="entry name" value="DEAD-box_helicase_OB_fold"/>
</dbReference>
<evidence type="ECO:0000256" key="1">
    <source>
        <dbReference type="ARBA" id="ARBA00004229"/>
    </source>
</evidence>
<feature type="compositionally biased region" description="Low complexity" evidence="12">
    <location>
        <begin position="211"/>
        <end position="222"/>
    </location>
</feature>
<dbReference type="CDD" id="cd18791">
    <property type="entry name" value="SF2_C_RHA"/>
    <property type="match status" value="1"/>
</dbReference>
<evidence type="ECO:0000259" key="14">
    <source>
        <dbReference type="PROSITE" id="PS51194"/>
    </source>
</evidence>
<dbReference type="Pfam" id="PF00271">
    <property type="entry name" value="Helicase_C"/>
    <property type="match status" value="1"/>
</dbReference>
<dbReference type="GO" id="GO:0003724">
    <property type="term" value="F:RNA helicase activity"/>
    <property type="evidence" value="ECO:0007669"/>
    <property type="project" value="UniProtKB-EC"/>
</dbReference>
<feature type="compositionally biased region" description="Polar residues" evidence="12">
    <location>
        <begin position="268"/>
        <end position="283"/>
    </location>
</feature>
<dbReference type="SMART" id="SM00487">
    <property type="entry name" value="DEXDc"/>
    <property type="match status" value="1"/>
</dbReference>
<dbReference type="GO" id="GO:0016787">
    <property type="term" value="F:hydrolase activity"/>
    <property type="evidence" value="ECO:0007669"/>
    <property type="project" value="UniProtKB-KW"/>
</dbReference>
<dbReference type="Pfam" id="PF00270">
    <property type="entry name" value="DEAD"/>
    <property type="match status" value="1"/>
</dbReference>
<dbReference type="InterPro" id="IPR056890">
    <property type="entry name" value="UBA_DHX29-like"/>
</dbReference>
<keyword evidence="8" id="KW-0067">ATP-binding</keyword>
<dbReference type="InterPro" id="IPR001650">
    <property type="entry name" value="Helicase_C-like"/>
</dbReference>
<dbReference type="SMART" id="SM00847">
    <property type="entry name" value="HA2"/>
    <property type="match status" value="1"/>
</dbReference>
<feature type="region of interest" description="Disordered" evidence="12">
    <location>
        <begin position="202"/>
        <end position="288"/>
    </location>
</feature>
<dbReference type="EC" id="3.6.4.13" evidence="2"/>
<keyword evidence="7" id="KW-0347">Helicase</keyword>
<dbReference type="PROSITE" id="PS51194">
    <property type="entry name" value="HELICASE_CTER"/>
    <property type="match status" value="1"/>
</dbReference>
<evidence type="ECO:0000256" key="3">
    <source>
        <dbReference type="ARBA" id="ARBA00022528"/>
    </source>
</evidence>
<dbReference type="Proteomes" id="UP000030653">
    <property type="component" value="Unassembled WGS sequence"/>
</dbReference>
<evidence type="ECO:0000313" key="15">
    <source>
        <dbReference type="EMBL" id="EJT99916.1"/>
    </source>
</evidence>
<feature type="compositionally biased region" description="Low complexity" evidence="12">
    <location>
        <begin position="238"/>
        <end position="267"/>
    </location>
</feature>
<comment type="catalytic activity">
    <reaction evidence="11">
        <text>ATP + H2O = ADP + phosphate + H(+)</text>
        <dbReference type="Rhea" id="RHEA:13065"/>
        <dbReference type="ChEBI" id="CHEBI:15377"/>
        <dbReference type="ChEBI" id="CHEBI:15378"/>
        <dbReference type="ChEBI" id="CHEBI:30616"/>
        <dbReference type="ChEBI" id="CHEBI:43474"/>
        <dbReference type="ChEBI" id="CHEBI:456216"/>
        <dbReference type="EC" id="3.6.4.13"/>
    </reaction>
</comment>
<dbReference type="HOGENOM" id="CLU_001832_1_3_1"/>
<dbReference type="OrthoDB" id="5600252at2759"/>
<dbReference type="Gene3D" id="3.40.50.300">
    <property type="entry name" value="P-loop containing nucleotide triphosphate hydrolases"/>
    <property type="match status" value="2"/>
</dbReference>
<evidence type="ECO:0000313" key="16">
    <source>
        <dbReference type="Proteomes" id="UP000030653"/>
    </source>
</evidence>
<name>M5G1Z5_DACPD</name>
<dbReference type="STRING" id="1858805.M5G1Z5"/>
<evidence type="ECO:0000259" key="13">
    <source>
        <dbReference type="PROSITE" id="PS51192"/>
    </source>
</evidence>
<evidence type="ECO:0000256" key="4">
    <source>
        <dbReference type="ARBA" id="ARBA00022640"/>
    </source>
</evidence>
<evidence type="ECO:0000256" key="7">
    <source>
        <dbReference type="ARBA" id="ARBA00022806"/>
    </source>
</evidence>
<evidence type="ECO:0000256" key="10">
    <source>
        <dbReference type="ARBA" id="ARBA00022946"/>
    </source>
</evidence>
<dbReference type="EMBL" id="JH795868">
    <property type="protein sequence ID" value="EJT99916.1"/>
    <property type="molecule type" value="Genomic_DNA"/>
</dbReference>
<dbReference type="PANTHER" id="PTHR18934:SF145">
    <property type="entry name" value="ATP-DEPENDENT RNA HELICASE DHX57-RELATED"/>
    <property type="match status" value="1"/>
</dbReference>
<gene>
    <name evidence="15" type="ORF">DACRYDRAFT_23463</name>
</gene>
<dbReference type="PROSITE" id="PS51192">
    <property type="entry name" value="HELICASE_ATP_BIND_1"/>
    <property type="match status" value="1"/>
</dbReference>
<dbReference type="GO" id="GO:0005524">
    <property type="term" value="F:ATP binding"/>
    <property type="evidence" value="ECO:0007669"/>
    <property type="project" value="UniProtKB-KW"/>
</dbReference>
<evidence type="ECO:0000256" key="12">
    <source>
        <dbReference type="SAM" id="MobiDB-lite"/>
    </source>
</evidence>
<dbReference type="InterPro" id="IPR007502">
    <property type="entry name" value="Helicase-assoc_dom"/>
</dbReference>
<keyword evidence="3" id="KW-0150">Chloroplast</keyword>
<dbReference type="Pfam" id="PF24899">
    <property type="entry name" value="UBA_DHX29"/>
    <property type="match status" value="1"/>
</dbReference>
<dbReference type="OMA" id="TFPVEMK"/>
<protein>
    <recommendedName>
        <fullName evidence="2">RNA helicase</fullName>
        <ecNumber evidence="2">3.6.4.13</ecNumber>
    </recommendedName>
</protein>
<evidence type="ECO:0000256" key="11">
    <source>
        <dbReference type="ARBA" id="ARBA00047984"/>
    </source>
</evidence>
<keyword evidence="6 15" id="KW-0378">Hydrolase</keyword>
<dbReference type="SMART" id="SM00490">
    <property type="entry name" value="HELICc"/>
    <property type="match status" value="1"/>
</dbReference>
<evidence type="ECO:0000256" key="2">
    <source>
        <dbReference type="ARBA" id="ARBA00012552"/>
    </source>
</evidence>
<keyword evidence="5" id="KW-0547">Nucleotide-binding</keyword>
<reference evidence="15 16" key="1">
    <citation type="journal article" date="2012" name="Science">
        <title>The Paleozoic origin of enzymatic lignin decomposition reconstructed from 31 fungal genomes.</title>
        <authorList>
            <person name="Floudas D."/>
            <person name="Binder M."/>
            <person name="Riley R."/>
            <person name="Barry K."/>
            <person name="Blanchette R.A."/>
            <person name="Henrissat B."/>
            <person name="Martinez A.T."/>
            <person name="Otillar R."/>
            <person name="Spatafora J.W."/>
            <person name="Yadav J.S."/>
            <person name="Aerts A."/>
            <person name="Benoit I."/>
            <person name="Boyd A."/>
            <person name="Carlson A."/>
            <person name="Copeland A."/>
            <person name="Coutinho P.M."/>
            <person name="de Vries R.P."/>
            <person name="Ferreira P."/>
            <person name="Findley K."/>
            <person name="Foster B."/>
            <person name="Gaskell J."/>
            <person name="Glotzer D."/>
            <person name="Gorecki P."/>
            <person name="Heitman J."/>
            <person name="Hesse C."/>
            <person name="Hori C."/>
            <person name="Igarashi K."/>
            <person name="Jurgens J.A."/>
            <person name="Kallen N."/>
            <person name="Kersten P."/>
            <person name="Kohler A."/>
            <person name="Kuees U."/>
            <person name="Kumar T.K.A."/>
            <person name="Kuo A."/>
            <person name="LaButti K."/>
            <person name="Larrondo L.F."/>
            <person name="Lindquist E."/>
            <person name="Ling A."/>
            <person name="Lombard V."/>
            <person name="Lucas S."/>
            <person name="Lundell T."/>
            <person name="Martin R."/>
            <person name="McLaughlin D.J."/>
            <person name="Morgenstern I."/>
            <person name="Morin E."/>
            <person name="Murat C."/>
            <person name="Nagy L.G."/>
            <person name="Nolan M."/>
            <person name="Ohm R.A."/>
            <person name="Patyshakuliyeva A."/>
            <person name="Rokas A."/>
            <person name="Ruiz-Duenas F.J."/>
            <person name="Sabat G."/>
            <person name="Salamov A."/>
            <person name="Samejima M."/>
            <person name="Schmutz J."/>
            <person name="Slot J.C."/>
            <person name="St John F."/>
            <person name="Stenlid J."/>
            <person name="Sun H."/>
            <person name="Sun S."/>
            <person name="Syed K."/>
            <person name="Tsang A."/>
            <person name="Wiebenga A."/>
            <person name="Young D."/>
            <person name="Pisabarro A."/>
            <person name="Eastwood D.C."/>
            <person name="Martin F."/>
            <person name="Cullen D."/>
            <person name="Grigoriev I.V."/>
            <person name="Hibbett D.S."/>
        </authorList>
    </citation>
    <scope>NUCLEOTIDE SEQUENCE [LARGE SCALE GENOMIC DNA]</scope>
    <source>
        <strain evidence="15 16">DJM-731 SS1</strain>
    </source>
</reference>
<dbReference type="Pfam" id="PF07717">
    <property type="entry name" value="OB_NTP_bind"/>
    <property type="match status" value="1"/>
</dbReference>
<evidence type="ECO:0000256" key="8">
    <source>
        <dbReference type="ARBA" id="ARBA00022840"/>
    </source>
</evidence>
<dbReference type="InterPro" id="IPR014001">
    <property type="entry name" value="Helicase_ATP-bd"/>
</dbReference>